<evidence type="ECO:0000313" key="14">
    <source>
        <dbReference type="EMBL" id="RVQ67794.1"/>
    </source>
</evidence>
<keyword evidence="8" id="KW-0676">Redox-active center</keyword>
<dbReference type="GO" id="GO:0045454">
    <property type="term" value="P:cell redox homeostasis"/>
    <property type="evidence" value="ECO:0007669"/>
    <property type="project" value="TreeGrafter"/>
</dbReference>
<dbReference type="InterPro" id="IPR000866">
    <property type="entry name" value="AhpC/TSA"/>
</dbReference>
<dbReference type="EMBL" id="RXOL01000002">
    <property type="protein sequence ID" value="RVQ67794.1"/>
    <property type="molecule type" value="Genomic_DNA"/>
</dbReference>
<evidence type="ECO:0000313" key="15">
    <source>
        <dbReference type="Proteomes" id="UP000283003"/>
    </source>
</evidence>
<dbReference type="GO" id="GO:0006979">
    <property type="term" value="P:response to oxidative stress"/>
    <property type="evidence" value="ECO:0007669"/>
    <property type="project" value="TreeGrafter"/>
</dbReference>
<comment type="caution">
    <text evidence="14">The sequence shown here is derived from an EMBL/GenBank/DDBJ whole genome shotgun (WGS) entry which is preliminary data.</text>
</comment>
<reference evidence="14 15" key="1">
    <citation type="submission" date="2018-12" db="EMBL/GenBank/DDBJ databases">
        <title>Croceicoccus ponticola sp. nov., a lipolytic bacterium isolated from seawater.</title>
        <authorList>
            <person name="Yoon J.-H."/>
        </authorList>
    </citation>
    <scope>NUCLEOTIDE SEQUENCE [LARGE SCALE GENOMIC DNA]</scope>
    <source>
        <strain evidence="14 15">GM-16</strain>
    </source>
</reference>
<dbReference type="GO" id="GO:0102039">
    <property type="term" value="F:NADH-dependent peroxiredoxin activity"/>
    <property type="evidence" value="ECO:0007669"/>
    <property type="project" value="UniProtKB-EC"/>
</dbReference>
<keyword evidence="15" id="KW-1185">Reference proteome</keyword>
<dbReference type="PANTHER" id="PTHR10681">
    <property type="entry name" value="THIOREDOXIN PEROXIDASE"/>
    <property type="match status" value="1"/>
</dbReference>
<dbReference type="GO" id="GO:0005829">
    <property type="term" value="C:cytosol"/>
    <property type="evidence" value="ECO:0007669"/>
    <property type="project" value="TreeGrafter"/>
</dbReference>
<name>A0A437GYN3_9SPHN</name>
<evidence type="ECO:0000256" key="8">
    <source>
        <dbReference type="ARBA" id="ARBA00023284"/>
    </source>
</evidence>
<evidence type="ECO:0000259" key="13">
    <source>
        <dbReference type="PROSITE" id="PS51352"/>
    </source>
</evidence>
<dbReference type="InterPro" id="IPR036249">
    <property type="entry name" value="Thioredoxin-like_sf"/>
</dbReference>
<gene>
    <name evidence="14" type="ORF">EKN06_07710</name>
</gene>
<protein>
    <recommendedName>
        <fullName evidence="4">Alkyl hydroperoxide reductase C</fullName>
        <ecNumber evidence="3">1.11.1.26</ecNumber>
    </recommendedName>
    <alternativeName>
        <fullName evidence="9">Peroxiredoxin</fullName>
    </alternativeName>
</protein>
<sequence>MPRDQTMEAQPERPPLRLGEPAPRFSARSTQGPVDLADFRGRWLMLFAHPADFTPVCTSEFVALARAAGEFEKLDCALIGISADSLYSHLAWIRMIHDLTGETVGFPVVEDPTMEIARAYGMIGRGAQDAGAMRMTCFIDPDGVLQASTSYPANVGRSIPELLRLLQALQHTQNGDVLAPADWQPGDPLFKAPREMASDALSGTLPTDWFFTKADK</sequence>
<feature type="compositionally biased region" description="Basic and acidic residues" evidence="12">
    <location>
        <begin position="1"/>
        <end position="15"/>
    </location>
</feature>
<evidence type="ECO:0000256" key="5">
    <source>
        <dbReference type="ARBA" id="ARBA00022559"/>
    </source>
</evidence>
<dbReference type="AlphaFoldDB" id="A0A437GYN3"/>
<evidence type="ECO:0000256" key="9">
    <source>
        <dbReference type="ARBA" id="ARBA00032077"/>
    </source>
</evidence>
<dbReference type="PROSITE" id="PS51352">
    <property type="entry name" value="THIOREDOXIN_2"/>
    <property type="match status" value="1"/>
</dbReference>
<evidence type="ECO:0000256" key="11">
    <source>
        <dbReference type="PIRSR" id="PIRSR000239-1"/>
    </source>
</evidence>
<feature type="active site" description="Cysteine sulfenic acid (-SOH) intermediate; for peroxidase activity" evidence="11">
    <location>
        <position position="57"/>
    </location>
</feature>
<feature type="domain" description="Thioredoxin" evidence="13">
    <location>
        <begin position="16"/>
        <end position="171"/>
    </location>
</feature>
<dbReference type="InterPro" id="IPR050217">
    <property type="entry name" value="Peroxiredoxin"/>
</dbReference>
<dbReference type="Pfam" id="PF10417">
    <property type="entry name" value="1-cysPrx_C"/>
    <property type="match status" value="1"/>
</dbReference>
<dbReference type="InterPro" id="IPR024706">
    <property type="entry name" value="Peroxiredoxin_AhpC-typ"/>
</dbReference>
<dbReference type="EC" id="1.11.1.26" evidence="3"/>
<evidence type="ECO:0000256" key="6">
    <source>
        <dbReference type="ARBA" id="ARBA00022862"/>
    </source>
</evidence>
<dbReference type="GO" id="GO:0008379">
    <property type="term" value="F:thioredoxin peroxidase activity"/>
    <property type="evidence" value="ECO:0007669"/>
    <property type="project" value="TreeGrafter"/>
</dbReference>
<dbReference type="Proteomes" id="UP000283003">
    <property type="component" value="Unassembled WGS sequence"/>
</dbReference>
<keyword evidence="5" id="KW-0575">Peroxidase</keyword>
<comment type="similarity">
    <text evidence="1">Belongs to the peroxiredoxin family. AhpC/Prx1 subfamily.</text>
</comment>
<evidence type="ECO:0000256" key="7">
    <source>
        <dbReference type="ARBA" id="ARBA00023002"/>
    </source>
</evidence>
<evidence type="ECO:0000256" key="4">
    <source>
        <dbReference type="ARBA" id="ARBA00017462"/>
    </source>
</evidence>
<dbReference type="PANTHER" id="PTHR10681:SF121">
    <property type="entry name" value="ALKYL HYDROPEROXIDE REDUCTASE C"/>
    <property type="match status" value="1"/>
</dbReference>
<comment type="catalytic activity">
    <reaction evidence="10">
        <text>a hydroperoxide + NADH + H(+) = an alcohol + NAD(+) + H2O</text>
        <dbReference type="Rhea" id="RHEA:62628"/>
        <dbReference type="ChEBI" id="CHEBI:15377"/>
        <dbReference type="ChEBI" id="CHEBI:15378"/>
        <dbReference type="ChEBI" id="CHEBI:30879"/>
        <dbReference type="ChEBI" id="CHEBI:35924"/>
        <dbReference type="ChEBI" id="CHEBI:57540"/>
        <dbReference type="ChEBI" id="CHEBI:57945"/>
        <dbReference type="EC" id="1.11.1.26"/>
    </reaction>
</comment>
<dbReference type="InterPro" id="IPR019479">
    <property type="entry name" value="Peroxiredoxin_C"/>
</dbReference>
<keyword evidence="6" id="KW-0049">Antioxidant</keyword>
<dbReference type="GO" id="GO:0033554">
    <property type="term" value="P:cellular response to stress"/>
    <property type="evidence" value="ECO:0007669"/>
    <property type="project" value="TreeGrafter"/>
</dbReference>
<comment type="subunit">
    <text evidence="2">Homodimer; disulfide-linked, upon oxidation. 5 homodimers assemble to form a ring-like decamer.</text>
</comment>
<keyword evidence="7" id="KW-0560">Oxidoreductase</keyword>
<organism evidence="14 15">
    <name type="scientific">Croceicoccus ponticola</name>
    <dbReference type="NCBI Taxonomy" id="2217664"/>
    <lineage>
        <taxon>Bacteria</taxon>
        <taxon>Pseudomonadati</taxon>
        <taxon>Pseudomonadota</taxon>
        <taxon>Alphaproteobacteria</taxon>
        <taxon>Sphingomonadales</taxon>
        <taxon>Erythrobacteraceae</taxon>
        <taxon>Croceicoccus</taxon>
    </lineage>
</organism>
<evidence type="ECO:0000256" key="1">
    <source>
        <dbReference type="ARBA" id="ARBA00009796"/>
    </source>
</evidence>
<dbReference type="PIRSF" id="PIRSF000239">
    <property type="entry name" value="AHPC"/>
    <property type="match status" value="1"/>
</dbReference>
<evidence type="ECO:0000256" key="10">
    <source>
        <dbReference type="ARBA" id="ARBA00047572"/>
    </source>
</evidence>
<dbReference type="InterPro" id="IPR013766">
    <property type="entry name" value="Thioredoxin_domain"/>
</dbReference>
<evidence type="ECO:0000256" key="3">
    <source>
        <dbReference type="ARBA" id="ARBA00013021"/>
    </source>
</evidence>
<dbReference type="SUPFAM" id="SSF52833">
    <property type="entry name" value="Thioredoxin-like"/>
    <property type="match status" value="1"/>
</dbReference>
<proteinExistence type="inferred from homology"/>
<evidence type="ECO:0000256" key="12">
    <source>
        <dbReference type="SAM" id="MobiDB-lite"/>
    </source>
</evidence>
<dbReference type="Gene3D" id="3.40.30.10">
    <property type="entry name" value="Glutaredoxin"/>
    <property type="match status" value="1"/>
</dbReference>
<accession>A0A437GYN3</accession>
<dbReference type="OrthoDB" id="9812811at2"/>
<evidence type="ECO:0000256" key="2">
    <source>
        <dbReference type="ARBA" id="ARBA00011654"/>
    </source>
</evidence>
<feature type="region of interest" description="Disordered" evidence="12">
    <location>
        <begin position="1"/>
        <end position="31"/>
    </location>
</feature>
<dbReference type="Pfam" id="PF00578">
    <property type="entry name" value="AhpC-TSA"/>
    <property type="match status" value="1"/>
</dbReference>
<dbReference type="GO" id="GO:0042744">
    <property type="term" value="P:hydrogen peroxide catabolic process"/>
    <property type="evidence" value="ECO:0007669"/>
    <property type="project" value="TreeGrafter"/>
</dbReference>